<dbReference type="EMBL" id="BMFO01000002">
    <property type="protein sequence ID" value="GGF90773.1"/>
    <property type="molecule type" value="Genomic_DNA"/>
</dbReference>
<reference evidence="9" key="1">
    <citation type="journal article" date="2014" name="Int. J. Syst. Evol. Microbiol.">
        <title>Complete genome sequence of Corynebacterium casei LMG S-19264T (=DSM 44701T), isolated from a smear-ripened cheese.</title>
        <authorList>
            <consortium name="US DOE Joint Genome Institute (JGI-PGF)"/>
            <person name="Walter F."/>
            <person name="Albersmeier A."/>
            <person name="Kalinowski J."/>
            <person name="Ruckert C."/>
        </authorList>
    </citation>
    <scope>NUCLEOTIDE SEQUENCE</scope>
    <source>
        <strain evidence="9">CGMCC 1.12726</strain>
    </source>
</reference>
<comment type="pathway">
    <text evidence="2">Cofactor biosynthesis; ubiquinone biosynthesis.</text>
</comment>
<gene>
    <name evidence="9" type="primary">visC</name>
    <name evidence="9" type="ORF">GCM10010960_10850</name>
</gene>
<comment type="caution">
    <text evidence="9">The sequence shown here is derived from an EMBL/GenBank/DDBJ whole genome shotgun (WGS) entry which is preliminary data.</text>
</comment>
<keyword evidence="7" id="KW-0503">Monooxygenase</keyword>
<evidence type="ECO:0000256" key="6">
    <source>
        <dbReference type="ARBA" id="ARBA00023002"/>
    </source>
</evidence>
<dbReference type="InterPro" id="IPR010971">
    <property type="entry name" value="UbiH/COQ6"/>
</dbReference>
<evidence type="ECO:0000259" key="8">
    <source>
        <dbReference type="Pfam" id="PF01494"/>
    </source>
</evidence>
<dbReference type="PANTHER" id="PTHR43876:SF8">
    <property type="entry name" value="2-OCTAPRENYL-6-METHOXYPHENOL HYDROXYLASE"/>
    <property type="match status" value="1"/>
</dbReference>
<evidence type="ECO:0000313" key="10">
    <source>
        <dbReference type="Proteomes" id="UP000632858"/>
    </source>
</evidence>
<evidence type="ECO:0000313" key="9">
    <source>
        <dbReference type="EMBL" id="GGF90773.1"/>
    </source>
</evidence>
<accession>A0A917CJX4</accession>
<dbReference type="InterPro" id="IPR036188">
    <property type="entry name" value="FAD/NAD-bd_sf"/>
</dbReference>
<dbReference type="Pfam" id="PF01494">
    <property type="entry name" value="FAD_binding_3"/>
    <property type="match status" value="1"/>
</dbReference>
<comment type="similarity">
    <text evidence="3">Belongs to the UbiH/COQ6 family.</text>
</comment>
<evidence type="ECO:0000256" key="7">
    <source>
        <dbReference type="ARBA" id="ARBA00023033"/>
    </source>
</evidence>
<dbReference type="GO" id="GO:0008681">
    <property type="term" value="F:2-octaprenyl-6-methoxyphenol hydroxylase activity"/>
    <property type="evidence" value="ECO:0007669"/>
    <property type="project" value="TreeGrafter"/>
</dbReference>
<dbReference type="PANTHER" id="PTHR43876">
    <property type="entry name" value="UBIQUINONE BIOSYNTHESIS MONOOXYGENASE COQ6, MITOCHONDRIAL"/>
    <property type="match status" value="1"/>
</dbReference>
<proteinExistence type="inferred from homology"/>
<organism evidence="9 10">
    <name type="scientific">Arenimonas maotaiensis</name>
    <dbReference type="NCBI Taxonomy" id="1446479"/>
    <lineage>
        <taxon>Bacteria</taxon>
        <taxon>Pseudomonadati</taxon>
        <taxon>Pseudomonadota</taxon>
        <taxon>Gammaproteobacteria</taxon>
        <taxon>Lysobacterales</taxon>
        <taxon>Lysobacteraceae</taxon>
        <taxon>Arenimonas</taxon>
    </lineage>
</organism>
<dbReference type="InterPro" id="IPR002938">
    <property type="entry name" value="FAD-bd"/>
</dbReference>
<sequence>MTRTDVDVAVIGGGVVGLAAALMAARQGLQVALVEAHAPKPWNAETPDLRVYALALDNEALLASFGLWQDIAGRRAYPYAEMTVFDEVQASPLHFHAGELGRGHLGHIVENDLLVDVLWQAVCREPGIRRHCPERLAALDNGAECVHVRLAGGAEFSARLAFGADGAASKVRQLLGIGVSEHDYRQKGVVAFLETELPHRHTAWQRFLSTGPLAFLPFGERRCSIVWSLPEARADEMLALPPEAFCRALDSAFAGTLGATRLLSTRTAFPLRRRLANDTLKGRVLLLGDAAHAVHPLAGQGVNLGLRDVSSLRDALQSAKAGDDALDLRRLQRWARTRHSENAVAAYAFENINRLFSNDNMALSLVRGHLLGLADRLSPVKNAMARIAAGI</sequence>
<evidence type="ECO:0000256" key="1">
    <source>
        <dbReference type="ARBA" id="ARBA00001974"/>
    </source>
</evidence>
<dbReference type="GO" id="GO:0006744">
    <property type="term" value="P:ubiquinone biosynthetic process"/>
    <property type="evidence" value="ECO:0007669"/>
    <property type="project" value="InterPro"/>
</dbReference>
<dbReference type="SUPFAM" id="SSF51905">
    <property type="entry name" value="FAD/NAD(P)-binding domain"/>
    <property type="match status" value="1"/>
</dbReference>
<dbReference type="InterPro" id="IPR018168">
    <property type="entry name" value="Ubi_Hdrlase_CS"/>
</dbReference>
<evidence type="ECO:0000256" key="3">
    <source>
        <dbReference type="ARBA" id="ARBA00005349"/>
    </source>
</evidence>
<feature type="domain" description="FAD-binding" evidence="8">
    <location>
        <begin position="5"/>
        <end position="322"/>
    </location>
</feature>
<dbReference type="PRINTS" id="PR00420">
    <property type="entry name" value="RNGMNOXGNASE"/>
</dbReference>
<dbReference type="InterPro" id="IPR051205">
    <property type="entry name" value="UbiH/COQ6_monooxygenase"/>
</dbReference>
<reference evidence="9" key="2">
    <citation type="submission" date="2020-09" db="EMBL/GenBank/DDBJ databases">
        <authorList>
            <person name="Sun Q."/>
            <person name="Zhou Y."/>
        </authorList>
    </citation>
    <scope>NUCLEOTIDE SEQUENCE</scope>
    <source>
        <strain evidence="9">CGMCC 1.12726</strain>
    </source>
</reference>
<dbReference type="GO" id="GO:0071949">
    <property type="term" value="F:FAD binding"/>
    <property type="evidence" value="ECO:0007669"/>
    <property type="project" value="InterPro"/>
</dbReference>
<evidence type="ECO:0000256" key="5">
    <source>
        <dbReference type="ARBA" id="ARBA00022827"/>
    </source>
</evidence>
<dbReference type="Gene3D" id="3.50.50.60">
    <property type="entry name" value="FAD/NAD(P)-binding domain"/>
    <property type="match status" value="2"/>
</dbReference>
<dbReference type="RefSeq" id="WP_188448591.1">
    <property type="nucleotide sequence ID" value="NZ_BMFO01000002.1"/>
</dbReference>
<dbReference type="PROSITE" id="PS01304">
    <property type="entry name" value="UBIH"/>
    <property type="match status" value="1"/>
</dbReference>
<keyword evidence="6" id="KW-0560">Oxidoreductase</keyword>
<evidence type="ECO:0000256" key="2">
    <source>
        <dbReference type="ARBA" id="ARBA00004749"/>
    </source>
</evidence>
<name>A0A917CJX4_9GAMM</name>
<keyword evidence="10" id="KW-1185">Reference proteome</keyword>
<dbReference type="Proteomes" id="UP000632858">
    <property type="component" value="Unassembled WGS sequence"/>
</dbReference>
<evidence type="ECO:0000256" key="4">
    <source>
        <dbReference type="ARBA" id="ARBA00022630"/>
    </source>
</evidence>
<comment type="cofactor">
    <cofactor evidence="1">
        <name>FAD</name>
        <dbReference type="ChEBI" id="CHEBI:57692"/>
    </cofactor>
</comment>
<dbReference type="NCBIfam" id="TIGR01988">
    <property type="entry name" value="Ubi-OHases"/>
    <property type="match status" value="1"/>
</dbReference>
<dbReference type="AlphaFoldDB" id="A0A917CJX4"/>
<keyword evidence="4" id="KW-0285">Flavoprotein</keyword>
<protein>
    <submittedName>
        <fullName evidence="9">2-octaprenyl-3-methyl-6-methoxy-1,4-benzoquinol hydroxylase</fullName>
    </submittedName>
</protein>
<keyword evidence="5" id="KW-0274">FAD</keyword>